<keyword evidence="4 10" id="KW-0677">Repeat</keyword>
<feature type="compositionally biased region" description="Basic and acidic residues" evidence="11">
    <location>
        <begin position="285"/>
        <end position="298"/>
    </location>
</feature>
<feature type="binding site" evidence="10">
    <location>
        <position position="175"/>
    </location>
    <ligand>
        <name>[4Fe-4S] cluster</name>
        <dbReference type="ChEBI" id="CHEBI:49883"/>
        <label>3</label>
    </ligand>
</feature>
<feature type="binding site" evidence="10">
    <location>
        <position position="151"/>
    </location>
    <ligand>
        <name>[4Fe-4S] cluster</name>
        <dbReference type="ChEBI" id="CHEBI:49883"/>
        <label>2</label>
    </ligand>
</feature>
<dbReference type="InterPro" id="IPR017896">
    <property type="entry name" value="4Fe4S_Fe-S-bd"/>
</dbReference>
<evidence type="ECO:0000256" key="6">
    <source>
        <dbReference type="ARBA" id="ARBA00022982"/>
    </source>
</evidence>
<dbReference type="EC" id="7.-.-.-" evidence="10"/>
<dbReference type="InterPro" id="IPR007202">
    <property type="entry name" value="4Fe-4S_dom"/>
</dbReference>
<evidence type="ECO:0000313" key="16">
    <source>
        <dbReference type="Proteomes" id="UP000738126"/>
    </source>
</evidence>
<feature type="domain" description="4Fe-4S" evidence="14">
    <location>
        <begin position="36"/>
        <end position="95"/>
    </location>
</feature>
<dbReference type="Gene3D" id="1.10.15.40">
    <property type="entry name" value="Electron transport complex subunit B, putative Fe-S cluster"/>
    <property type="match status" value="1"/>
</dbReference>
<evidence type="ECO:0000256" key="10">
    <source>
        <dbReference type="HAMAP-Rule" id="MF_00463"/>
    </source>
</evidence>
<keyword evidence="10" id="KW-1003">Cell membrane</keyword>
<sequence length="298" mass="31690">MTPAVSHIALASGFMAGLGALLAGILALANRLLHVPEDPRIEQIEDLLPRANCGACGYAGCRPFAEALIAGETEPARCTVNSPELNQEIAELLGVSVGSRERLVARLACAGGTHVAATRARYEGLKSCRAAALVAGGGKGCVWGCLGLGDCEEACEFDAIRLNRYGLPVVDTDRCTACGDCVEICPKGLFSLQPESHRLWVNCSNKDPQDEAQAHCEVVCTGCGRCVMDAPEGLIRIEQNLAVIDYTKNDLASPVAIERCPTGAIVWIDDDGQPRKGSSARKITRKEPLPRMEPLPRV</sequence>
<evidence type="ECO:0000256" key="5">
    <source>
        <dbReference type="ARBA" id="ARBA00022967"/>
    </source>
</evidence>
<dbReference type="NCBIfam" id="TIGR01944">
    <property type="entry name" value="rnfB"/>
    <property type="match status" value="1"/>
</dbReference>
<dbReference type="InterPro" id="IPR017900">
    <property type="entry name" value="4Fe4S_Fe_S_CS"/>
</dbReference>
<dbReference type="InterPro" id="IPR010207">
    <property type="entry name" value="Elect_transpt_cplx_RnfB/RsxB"/>
</dbReference>
<dbReference type="PANTHER" id="PTHR43560">
    <property type="entry name" value="ION-TRANSLOCATING OXIDOREDUCTASE COMPLEX SUBUNIT B"/>
    <property type="match status" value="1"/>
</dbReference>
<feature type="domain" description="4Fe-4S ferredoxin-type" evidence="13">
    <location>
        <begin position="131"/>
        <end position="165"/>
    </location>
</feature>
<feature type="binding site" evidence="10">
    <location>
        <position position="181"/>
    </location>
    <ligand>
        <name>[4Fe-4S] cluster</name>
        <dbReference type="ChEBI" id="CHEBI:49883"/>
        <label>3</label>
    </ligand>
</feature>
<feature type="binding site" evidence="10">
    <location>
        <position position="185"/>
    </location>
    <ligand>
        <name>[4Fe-4S] cluster</name>
        <dbReference type="ChEBI" id="CHEBI:49883"/>
        <label>2</label>
    </ligand>
</feature>
<accession>A0ABS1E455</accession>
<evidence type="ECO:0000256" key="3">
    <source>
        <dbReference type="ARBA" id="ARBA00022723"/>
    </source>
</evidence>
<comment type="caution">
    <text evidence="15">The sequence shown here is derived from an EMBL/GenBank/DDBJ whole genome shotgun (WGS) entry which is preliminary data.</text>
</comment>
<comment type="caution">
    <text evidence="10">Lacks conserved residue(s) required for the propagation of feature annotation.</text>
</comment>
<proteinExistence type="inferred from homology"/>
<dbReference type="PROSITE" id="PS00198">
    <property type="entry name" value="4FE4S_FER_1"/>
    <property type="match status" value="1"/>
</dbReference>
<name>A0ABS1E455_9GAMM</name>
<dbReference type="PROSITE" id="PS51656">
    <property type="entry name" value="4FE4S"/>
    <property type="match status" value="1"/>
</dbReference>
<feature type="region of interest" description="Hydrophobic" evidence="10">
    <location>
        <begin position="1"/>
        <end position="30"/>
    </location>
</feature>
<comment type="subcellular location">
    <subcellularLocation>
        <location evidence="10">Cell inner membrane</location>
    </subcellularLocation>
</comment>
<feature type="binding site" evidence="10">
    <location>
        <position position="155"/>
    </location>
    <ligand>
        <name>[4Fe-4S] cluster</name>
        <dbReference type="ChEBI" id="CHEBI:49883"/>
        <label>3</label>
    </ligand>
</feature>
<reference evidence="15 16" key="1">
    <citation type="journal article" date="2020" name="Microorganisms">
        <title>Osmotic Adaptation and Compatible Solute Biosynthesis of Phototrophic Bacteria as Revealed from Genome Analyses.</title>
        <authorList>
            <person name="Imhoff J.F."/>
            <person name="Rahn T."/>
            <person name="Kunzel S."/>
            <person name="Keller A."/>
            <person name="Neulinger S.C."/>
        </authorList>
    </citation>
    <scope>NUCLEOTIDE SEQUENCE [LARGE SCALE GENOMIC DNA]</scope>
    <source>
        <strain evidence="15 16">DSM 15116</strain>
    </source>
</reference>
<feature type="binding site" evidence="10">
    <location>
        <position position="141"/>
    </location>
    <ligand>
        <name>[4Fe-4S] cluster</name>
        <dbReference type="ChEBI" id="CHEBI:49883"/>
        <label>2</label>
    </ligand>
</feature>
<feature type="transmembrane region" description="Helical" evidence="12">
    <location>
        <begin position="6"/>
        <end position="29"/>
    </location>
</feature>
<feature type="binding site" evidence="10">
    <location>
        <position position="56"/>
    </location>
    <ligand>
        <name>[4Fe-4S] cluster</name>
        <dbReference type="ChEBI" id="CHEBI:49883"/>
        <label>1</label>
    </ligand>
</feature>
<dbReference type="EMBL" id="NRSH01000048">
    <property type="protein sequence ID" value="MBK1726525.1"/>
    <property type="molecule type" value="Genomic_DNA"/>
</dbReference>
<keyword evidence="9 10" id="KW-0472">Membrane</keyword>
<keyword evidence="16" id="KW-1185">Reference proteome</keyword>
<keyword evidence="12" id="KW-1133">Transmembrane helix</keyword>
<evidence type="ECO:0000256" key="2">
    <source>
        <dbReference type="ARBA" id="ARBA00022485"/>
    </source>
</evidence>
<feature type="binding site" evidence="10">
    <location>
        <position position="78"/>
    </location>
    <ligand>
        <name>[4Fe-4S] cluster</name>
        <dbReference type="ChEBI" id="CHEBI:49883"/>
        <label>1</label>
    </ligand>
</feature>
<comment type="function">
    <text evidence="10">Part of a membrane-bound complex that couples electron transfer with translocation of ions across the membrane.</text>
</comment>
<evidence type="ECO:0000256" key="9">
    <source>
        <dbReference type="ARBA" id="ARBA00023136"/>
    </source>
</evidence>
<dbReference type="Pfam" id="PF04060">
    <property type="entry name" value="FeS"/>
    <property type="match status" value="1"/>
</dbReference>
<evidence type="ECO:0000256" key="11">
    <source>
        <dbReference type="SAM" id="MobiDB-lite"/>
    </source>
</evidence>
<dbReference type="Pfam" id="PF12838">
    <property type="entry name" value="Fer4_7"/>
    <property type="match status" value="1"/>
</dbReference>
<keyword evidence="8 10" id="KW-0411">Iron-sulfur</keyword>
<evidence type="ECO:0000313" key="15">
    <source>
        <dbReference type="EMBL" id="MBK1726525.1"/>
    </source>
</evidence>
<feature type="domain" description="4Fe-4S ferredoxin-type" evidence="13">
    <location>
        <begin position="166"/>
        <end position="195"/>
    </location>
</feature>
<evidence type="ECO:0000256" key="8">
    <source>
        <dbReference type="ARBA" id="ARBA00023014"/>
    </source>
</evidence>
<feature type="binding site" evidence="10">
    <location>
        <position position="53"/>
    </location>
    <ligand>
        <name>[4Fe-4S] cluster</name>
        <dbReference type="ChEBI" id="CHEBI:49883"/>
        <label>1</label>
    </ligand>
</feature>
<keyword evidence="3 10" id="KW-0479">Metal-binding</keyword>
<feature type="binding site" evidence="10">
    <location>
        <position position="145"/>
    </location>
    <ligand>
        <name>[4Fe-4S] cluster</name>
        <dbReference type="ChEBI" id="CHEBI:49883"/>
        <label>2</label>
    </ligand>
</feature>
<keyword evidence="6 10" id="KW-0249">Electron transport</keyword>
<evidence type="ECO:0000256" key="7">
    <source>
        <dbReference type="ARBA" id="ARBA00023004"/>
    </source>
</evidence>
<dbReference type="InterPro" id="IPR050395">
    <property type="entry name" value="4Fe4S_Ferredoxin_RnfB"/>
</dbReference>
<evidence type="ECO:0000256" key="12">
    <source>
        <dbReference type="SAM" id="Phobius"/>
    </source>
</evidence>
<comment type="similarity">
    <text evidence="10">Belongs to the 4Fe4S bacterial-type ferredoxin family. RnfB subfamily.</text>
</comment>
<feature type="domain" description="4Fe-4S ferredoxin-type" evidence="13">
    <location>
        <begin position="210"/>
        <end position="240"/>
    </location>
</feature>
<evidence type="ECO:0000259" key="13">
    <source>
        <dbReference type="PROSITE" id="PS51379"/>
    </source>
</evidence>
<dbReference type="PANTHER" id="PTHR43560:SF1">
    <property type="entry name" value="ION-TRANSLOCATING OXIDOREDUCTASE COMPLEX SUBUNIT B"/>
    <property type="match status" value="1"/>
</dbReference>
<keyword evidence="2 10" id="KW-0004">4Fe-4S</keyword>
<organism evidence="15 16">
    <name type="scientific">Halorhodospira neutriphila</name>
    <dbReference type="NCBI Taxonomy" id="168379"/>
    <lineage>
        <taxon>Bacteria</taxon>
        <taxon>Pseudomonadati</taxon>
        <taxon>Pseudomonadota</taxon>
        <taxon>Gammaproteobacteria</taxon>
        <taxon>Chromatiales</taxon>
        <taxon>Ectothiorhodospiraceae</taxon>
        <taxon>Halorhodospira</taxon>
    </lineage>
</organism>
<keyword evidence="7 10" id="KW-0408">Iron</keyword>
<evidence type="ECO:0000256" key="1">
    <source>
        <dbReference type="ARBA" id="ARBA00022448"/>
    </source>
</evidence>
<gene>
    <name evidence="10" type="primary">rnfB</name>
    <name evidence="15" type="ORF">CKO13_05710</name>
</gene>
<dbReference type="HAMAP" id="MF_00463">
    <property type="entry name" value="RsxB_RnfB"/>
    <property type="match status" value="1"/>
</dbReference>
<dbReference type="RefSeq" id="WP_200257771.1">
    <property type="nucleotide sequence ID" value="NZ_NRSH01000048.1"/>
</dbReference>
<keyword evidence="10" id="KW-0997">Cell inner membrane</keyword>
<keyword evidence="12" id="KW-0812">Transmembrane</keyword>
<dbReference type="PROSITE" id="PS51379">
    <property type="entry name" value="4FE4S_FER_2"/>
    <property type="match status" value="3"/>
</dbReference>
<evidence type="ECO:0000256" key="4">
    <source>
        <dbReference type="ARBA" id="ARBA00022737"/>
    </source>
</evidence>
<keyword evidence="5 10" id="KW-1278">Translocase</keyword>
<keyword evidence="1 10" id="KW-0813">Transport</keyword>
<dbReference type="Gene3D" id="3.30.70.20">
    <property type="match status" value="2"/>
</dbReference>
<protein>
    <recommendedName>
        <fullName evidence="10">Ion-translocating oxidoreductase complex subunit B</fullName>
        <ecNumber evidence="10">7.-.-.-</ecNumber>
    </recommendedName>
    <alternativeName>
        <fullName evidence="10">Rnf electron transport complex subunit B</fullName>
    </alternativeName>
</protein>
<dbReference type="Proteomes" id="UP000738126">
    <property type="component" value="Unassembled WGS sequence"/>
</dbReference>
<feature type="region of interest" description="Disordered" evidence="11">
    <location>
        <begin position="271"/>
        <end position="298"/>
    </location>
</feature>
<feature type="binding site" evidence="10">
    <location>
        <position position="61"/>
    </location>
    <ligand>
        <name>[4Fe-4S] cluster</name>
        <dbReference type="ChEBI" id="CHEBI:49883"/>
        <label>1</label>
    </ligand>
</feature>
<comment type="subunit">
    <text evidence="10">The complex is composed of six subunits: RnfA, RnfB, RnfC, RnfD, RnfE and RnfG.</text>
</comment>
<evidence type="ECO:0000259" key="14">
    <source>
        <dbReference type="PROSITE" id="PS51656"/>
    </source>
</evidence>
<feature type="binding site" evidence="10">
    <location>
        <position position="178"/>
    </location>
    <ligand>
        <name>[4Fe-4S] cluster</name>
        <dbReference type="ChEBI" id="CHEBI:49883"/>
        <label>3</label>
    </ligand>
</feature>
<comment type="cofactor">
    <cofactor evidence="10">
        <name>[4Fe-4S] cluster</name>
        <dbReference type="ChEBI" id="CHEBI:49883"/>
    </cofactor>
    <text evidence="10">Binds 3 [4Fe-4S] clusters.</text>
</comment>
<dbReference type="SUPFAM" id="SSF54862">
    <property type="entry name" value="4Fe-4S ferredoxins"/>
    <property type="match status" value="1"/>
</dbReference>